<dbReference type="STRING" id="391625.PPSIR1_01042"/>
<keyword evidence="3" id="KW-1185">Reference proteome</keyword>
<evidence type="ECO:0000313" key="2">
    <source>
        <dbReference type="EMBL" id="EDM75318.1"/>
    </source>
</evidence>
<dbReference type="EMBL" id="ABCS01000095">
    <property type="protein sequence ID" value="EDM75318.1"/>
    <property type="molecule type" value="Genomic_DNA"/>
</dbReference>
<dbReference type="Proteomes" id="UP000005801">
    <property type="component" value="Unassembled WGS sequence"/>
</dbReference>
<proteinExistence type="predicted"/>
<comment type="caution">
    <text evidence="2">The sequence shown here is derived from an EMBL/GenBank/DDBJ whole genome shotgun (WGS) entry which is preliminary data.</text>
</comment>
<feature type="compositionally biased region" description="Polar residues" evidence="1">
    <location>
        <begin position="1"/>
        <end position="10"/>
    </location>
</feature>
<organism evidence="2 3">
    <name type="scientific">Plesiocystis pacifica SIR-1</name>
    <dbReference type="NCBI Taxonomy" id="391625"/>
    <lineage>
        <taxon>Bacteria</taxon>
        <taxon>Pseudomonadati</taxon>
        <taxon>Myxococcota</taxon>
        <taxon>Polyangia</taxon>
        <taxon>Nannocystales</taxon>
        <taxon>Nannocystaceae</taxon>
        <taxon>Plesiocystis</taxon>
    </lineage>
</organism>
<protein>
    <submittedName>
        <fullName evidence="2">Uncharacterized protein</fullName>
    </submittedName>
</protein>
<evidence type="ECO:0000313" key="3">
    <source>
        <dbReference type="Proteomes" id="UP000005801"/>
    </source>
</evidence>
<reference evidence="2 3" key="1">
    <citation type="submission" date="2007-06" db="EMBL/GenBank/DDBJ databases">
        <authorList>
            <person name="Shimkets L."/>
            <person name="Ferriera S."/>
            <person name="Johnson J."/>
            <person name="Kravitz S."/>
            <person name="Beeson K."/>
            <person name="Sutton G."/>
            <person name="Rogers Y.-H."/>
            <person name="Friedman R."/>
            <person name="Frazier M."/>
            <person name="Venter J.C."/>
        </authorList>
    </citation>
    <scope>NUCLEOTIDE SEQUENCE [LARGE SCALE GENOMIC DNA]</scope>
    <source>
        <strain evidence="2 3">SIR-1</strain>
    </source>
</reference>
<dbReference type="AlphaFoldDB" id="A6GFK4"/>
<feature type="compositionally biased region" description="Basic and acidic residues" evidence="1">
    <location>
        <begin position="13"/>
        <end position="22"/>
    </location>
</feature>
<name>A6GFK4_9BACT</name>
<accession>A6GFK4</accession>
<evidence type="ECO:0000256" key="1">
    <source>
        <dbReference type="SAM" id="MobiDB-lite"/>
    </source>
</evidence>
<sequence>MTVDEQSAATVVSHDRLSKFAP</sequence>
<feature type="region of interest" description="Disordered" evidence="1">
    <location>
        <begin position="1"/>
        <end position="22"/>
    </location>
</feature>
<gene>
    <name evidence="2" type="ORF">PPSIR1_01042</name>
</gene>